<dbReference type="GO" id="GO:0004386">
    <property type="term" value="F:helicase activity"/>
    <property type="evidence" value="ECO:0007669"/>
    <property type="project" value="UniProtKB-KW"/>
</dbReference>
<dbReference type="InterPro" id="IPR027417">
    <property type="entry name" value="P-loop_NTPase"/>
</dbReference>
<dbReference type="SUPFAM" id="SSF52129">
    <property type="entry name" value="Caspase-like"/>
    <property type="match status" value="1"/>
</dbReference>
<dbReference type="InterPro" id="IPR050474">
    <property type="entry name" value="Hel308_SKI2-like"/>
</dbReference>
<dbReference type="PANTHER" id="PTHR47961:SF10">
    <property type="entry name" value="ATP-DEPENDENT DNA HELICASE HEL308"/>
    <property type="match status" value="1"/>
</dbReference>
<feature type="domain" description="Helicase ATP-binding" evidence="5">
    <location>
        <begin position="302"/>
        <end position="473"/>
    </location>
</feature>
<dbReference type="PROSITE" id="PS51194">
    <property type="entry name" value="HELICASE_CTER"/>
    <property type="match status" value="1"/>
</dbReference>
<dbReference type="SUPFAM" id="SSF52540">
    <property type="entry name" value="P-loop containing nucleoside triphosphate hydrolases"/>
    <property type="match status" value="1"/>
</dbReference>
<dbReference type="Pfam" id="PF00270">
    <property type="entry name" value="DEAD"/>
    <property type="match status" value="1"/>
</dbReference>
<dbReference type="InterPro" id="IPR011545">
    <property type="entry name" value="DEAD/DEAH_box_helicase_dom"/>
</dbReference>
<dbReference type="Gene3D" id="3.40.50.300">
    <property type="entry name" value="P-loop containing nucleotide triphosphate hydrolases"/>
    <property type="match status" value="2"/>
</dbReference>
<keyword evidence="3 7" id="KW-0347">Helicase</keyword>
<protein>
    <submittedName>
        <fullName evidence="7">DEAD/DEAH box helicase</fullName>
    </submittedName>
</protein>
<sequence length="1043" mass="112108">MAFYGLFVGIDYYESDFKSLRFAKRDAIALCALFDDNLEGRTTLLLDSDATKERLVAELRCLAEVSTDEDFVVIAFSGHGVPGGALAAYDVSPDDPTKGSLPLDDLAELIRRIPARALLLVLDCCFSGHAADKVLHIAREDFTSRNGAVSATKRLEELRKDGYFVIAAAGRDQEAFEEQGVRHGLLSYYLIQGLLGHRDAIDDGEVHIFKLAHYVSKSVSSHGQRMSHDAQNPVLGVSSSNFSLRIFVRGARYLSTADATRPQPATADLSSLKPYGIPHPVLEAWGGSLGKLNRLQVDAINEGALLEGMNVLVSAPTATGKTMVGELGAMRAVTLGRKAVFLVPTRALVSEQYKGFRQRYEPLGFRVIRATGELSDQMPQLVKGEFDLAVLTYEKFIGLLPRSPGLLNVGVLVVDEIQSFGLPERGPLLETLLTWLRVRGGSTGAPQIVGLSAVLGEPRELARWLRANLVTITRRDVPLLEGVMGPDGLHRYRDRQGTESAEQLLQPEGPAEIAGESHQLTRLVAELVAQGQQVIVFQATRRGARRIAQRLAGTLGLPPAHTALARLSSEDGGRTADLLRTCLESGVAFHIADLTTEERQLLEESFRSRTSEVRVLVATTTLAQGVNLPADAVVISDLEHPGDGRPYSVSEYKNMAGRAGRTGQRKWPGRAVILARGSADGEQKWQRYVRGEPEPVRSALLDPAIDVRGVLLASLAEPAALARRRSGPDVERFLAATFAAHQSRTSGSPDPFPSAEVRRMVGELISGGFLKGTPVGAGDMPRGIVLTDLGGLVVRSGIGVDSVSSVADALRSVPADSVNHATLICAAQLTTELRDFRFDQLPRSPYKEHARLAAWLRKRGVAETVCSRLIGPPSRSGSGIGPARRAIACLMWAEGISLAGIERAIADQAKLTRPEFPGPVQYAAQRAADVITTVIEIALLIHPTVGLGDLPDTLPTQLELGIVEGMVPIAWNTEVPLGRPVYLSLARAGLTSPAAILAADPEILLDCVGGDPERHSAVRNAAAIVLADADEGGYRNLSSPLLD</sequence>
<reference evidence="7 8" key="1">
    <citation type="submission" date="2023-09" db="EMBL/GenBank/DDBJ databases">
        <title>Genome completion map analysis of the actinomycetes C11-1.</title>
        <authorList>
            <person name="Qin P."/>
            <person name="Guan P."/>
        </authorList>
    </citation>
    <scope>NUCLEOTIDE SEQUENCE [LARGE SCALE GENOMIC DNA]</scope>
    <source>
        <strain evidence="7 8">C11-1</strain>
    </source>
</reference>
<dbReference type="SMART" id="SM00487">
    <property type="entry name" value="DEXDc"/>
    <property type="match status" value="1"/>
</dbReference>
<feature type="domain" description="Helicase C-terminal" evidence="6">
    <location>
        <begin position="519"/>
        <end position="704"/>
    </location>
</feature>
<proteinExistence type="predicted"/>
<evidence type="ECO:0000259" key="6">
    <source>
        <dbReference type="PROSITE" id="PS51194"/>
    </source>
</evidence>
<organism evidence="7 8">
    <name type="scientific">Streptomyces durocortorensis</name>
    <dbReference type="NCBI Taxonomy" id="2811104"/>
    <lineage>
        <taxon>Bacteria</taxon>
        <taxon>Bacillati</taxon>
        <taxon>Actinomycetota</taxon>
        <taxon>Actinomycetes</taxon>
        <taxon>Kitasatosporales</taxon>
        <taxon>Streptomycetaceae</taxon>
        <taxon>Streptomyces</taxon>
    </lineage>
</organism>
<dbReference type="SMART" id="SM00490">
    <property type="entry name" value="HELICc"/>
    <property type="match status" value="1"/>
</dbReference>
<evidence type="ECO:0000256" key="3">
    <source>
        <dbReference type="ARBA" id="ARBA00022806"/>
    </source>
</evidence>
<keyword evidence="2" id="KW-0378">Hydrolase</keyword>
<evidence type="ECO:0000256" key="2">
    <source>
        <dbReference type="ARBA" id="ARBA00022801"/>
    </source>
</evidence>
<name>A0ABY9VV46_9ACTN</name>
<dbReference type="InterPro" id="IPR001650">
    <property type="entry name" value="Helicase_C-like"/>
</dbReference>
<keyword evidence="4" id="KW-0067">ATP-binding</keyword>
<evidence type="ECO:0000313" key="8">
    <source>
        <dbReference type="Proteomes" id="UP001303236"/>
    </source>
</evidence>
<accession>A0ABY9VV46</accession>
<gene>
    <name evidence="7" type="ORF">RI138_13775</name>
</gene>
<evidence type="ECO:0000259" key="5">
    <source>
        <dbReference type="PROSITE" id="PS51192"/>
    </source>
</evidence>
<dbReference type="Gene3D" id="3.40.50.1460">
    <property type="match status" value="1"/>
</dbReference>
<dbReference type="InterPro" id="IPR014001">
    <property type="entry name" value="Helicase_ATP-bd"/>
</dbReference>
<dbReference type="Pfam" id="PF00271">
    <property type="entry name" value="Helicase_C"/>
    <property type="match status" value="1"/>
</dbReference>
<dbReference type="Proteomes" id="UP001303236">
    <property type="component" value="Chromosome"/>
</dbReference>
<dbReference type="PANTHER" id="PTHR47961">
    <property type="entry name" value="DNA POLYMERASE THETA, PUTATIVE (AFU_ORTHOLOGUE AFUA_1G05260)-RELATED"/>
    <property type="match status" value="1"/>
</dbReference>
<dbReference type="InterPro" id="IPR029030">
    <property type="entry name" value="Caspase-like_dom_sf"/>
</dbReference>
<keyword evidence="1" id="KW-0547">Nucleotide-binding</keyword>
<dbReference type="EMBL" id="CP134500">
    <property type="protein sequence ID" value="WNF27804.1"/>
    <property type="molecule type" value="Genomic_DNA"/>
</dbReference>
<dbReference type="PROSITE" id="PS51192">
    <property type="entry name" value="HELICASE_ATP_BIND_1"/>
    <property type="match status" value="1"/>
</dbReference>
<keyword evidence="8" id="KW-1185">Reference proteome</keyword>
<evidence type="ECO:0000256" key="4">
    <source>
        <dbReference type="ARBA" id="ARBA00022840"/>
    </source>
</evidence>
<evidence type="ECO:0000313" key="7">
    <source>
        <dbReference type="EMBL" id="WNF27804.1"/>
    </source>
</evidence>
<evidence type="ECO:0000256" key="1">
    <source>
        <dbReference type="ARBA" id="ARBA00022741"/>
    </source>
</evidence>